<keyword evidence="4" id="KW-1185">Reference proteome</keyword>
<dbReference type="EMBL" id="JAQQWI010000014">
    <property type="protein sequence ID" value="KAK8013186.1"/>
    <property type="molecule type" value="Genomic_DNA"/>
</dbReference>
<dbReference type="InterPro" id="IPR039461">
    <property type="entry name" value="Peptidase_M49"/>
</dbReference>
<organism evidence="3 4">
    <name type="scientific">Apiospora marii</name>
    <dbReference type="NCBI Taxonomy" id="335849"/>
    <lineage>
        <taxon>Eukaryota</taxon>
        <taxon>Fungi</taxon>
        <taxon>Dikarya</taxon>
        <taxon>Ascomycota</taxon>
        <taxon>Pezizomycotina</taxon>
        <taxon>Sordariomycetes</taxon>
        <taxon>Xylariomycetidae</taxon>
        <taxon>Amphisphaeriales</taxon>
        <taxon>Apiosporaceae</taxon>
        <taxon>Apiospora</taxon>
    </lineage>
</organism>
<protein>
    <recommendedName>
        <fullName evidence="5">Dipeptidyl peptidase III</fullName>
    </recommendedName>
</protein>
<comment type="caution">
    <text evidence="3">The sequence shown here is derived from an EMBL/GenBank/DDBJ whole genome shotgun (WGS) entry which is preliminary data.</text>
</comment>
<proteinExistence type="predicted"/>
<name>A0ABR1RIU4_9PEZI</name>
<evidence type="ECO:0000256" key="2">
    <source>
        <dbReference type="ARBA" id="ARBA00022801"/>
    </source>
</evidence>
<accession>A0ABR1RIU4</accession>
<dbReference type="Pfam" id="PF03571">
    <property type="entry name" value="Peptidase_M49"/>
    <property type="match status" value="1"/>
</dbReference>
<evidence type="ECO:0000313" key="4">
    <source>
        <dbReference type="Proteomes" id="UP001396898"/>
    </source>
</evidence>
<dbReference type="PANTHER" id="PTHR23422">
    <property type="entry name" value="DIPEPTIDYL PEPTIDASE III-RELATED"/>
    <property type="match status" value="1"/>
</dbReference>
<dbReference type="Proteomes" id="UP001396898">
    <property type="component" value="Unassembled WGS sequence"/>
</dbReference>
<dbReference type="PANTHER" id="PTHR23422:SF11">
    <property type="entry name" value="DIPEPTIDYL PEPTIDASE 3"/>
    <property type="match status" value="1"/>
</dbReference>
<reference evidence="3 4" key="1">
    <citation type="submission" date="2023-01" db="EMBL/GenBank/DDBJ databases">
        <title>Analysis of 21 Apiospora genomes using comparative genomics revels a genus with tremendous synthesis potential of carbohydrate active enzymes and secondary metabolites.</title>
        <authorList>
            <person name="Sorensen T."/>
        </authorList>
    </citation>
    <scope>NUCLEOTIDE SEQUENCE [LARGE SCALE GENOMIC DNA]</scope>
    <source>
        <strain evidence="3 4">CBS 20057</strain>
    </source>
</reference>
<keyword evidence="2" id="KW-0378">Hydrolase</keyword>
<dbReference type="Gene3D" id="3.30.540.30">
    <property type="match status" value="3"/>
</dbReference>
<evidence type="ECO:0008006" key="5">
    <source>
        <dbReference type="Google" id="ProtNLM"/>
    </source>
</evidence>
<keyword evidence="1" id="KW-0479">Metal-binding</keyword>
<evidence type="ECO:0000313" key="3">
    <source>
        <dbReference type="EMBL" id="KAK8013186.1"/>
    </source>
</evidence>
<evidence type="ECO:0000256" key="1">
    <source>
        <dbReference type="ARBA" id="ARBA00022723"/>
    </source>
</evidence>
<gene>
    <name evidence="3" type="ORF">PG991_009457</name>
</gene>
<sequence>MDASRHPKNKHWQSVATVQLANKKLFDELPERQKLYAHHLAKAAWHGARISLRQISEEGPGIYNLIMELHKSCQGDWGSFIEQGRADRDELDAFLEFAGQFLSSLGNYYKQDRKVAPPISIEGLHKLADISPKAREALIQVLEPMISVPPCSLGFPDEKHASNYYPGETRITKEEVAWVSEIMKQHSLEPENTRVRKTIRGSENPCFHVLQGSADTSEAPIQLDDRNSGSSVYLDRGDHAAELAKICVELEEAAKYVTNEKQSTILGHYLESFHTGSLAAYRESQKVWVTDMSPPVEISFGFIEPYRDPAGLRGEWQGVVSIADPAESSKLKDLVANADKFIRTCPWAKEGENHGKGPFEASRFQDPDFAIVHSVAYVASTIFEAQNLPNYNDIRQNEGSKNTVWASRMNANENPHRPCPYVHPSEFKSYRGCNHVVRFLVTSLHELLGHGTGKLLAETSPGEYNFDKENPPISPLTGQSIKSWYMPGQTWTSVFGELAATLDECRAMLVSYYLAENKEILSILVMMIKLPFVYYTYLHVGVEGILALSAYNADDKAWSTPHAWANYTILRHLLTDANGFMTIDHDPEAETLHVRIDRNRILQDGKPSLGRMLLHLHIYRCTADFDSCKEYYELLSGVEGQYEEWRKIVVANPEPMWKFVQGNTILGENGEVGFKIYEASNEGIIQSFADREV</sequence>